<name>A0AAD2FGZ9_9STRA</name>
<feature type="compositionally biased region" description="Basic residues" evidence="3">
    <location>
        <begin position="462"/>
        <end position="471"/>
    </location>
</feature>
<organism evidence="5 6">
    <name type="scientific">Cylindrotheca closterium</name>
    <dbReference type="NCBI Taxonomy" id="2856"/>
    <lineage>
        <taxon>Eukaryota</taxon>
        <taxon>Sar</taxon>
        <taxon>Stramenopiles</taxon>
        <taxon>Ochrophyta</taxon>
        <taxon>Bacillariophyta</taxon>
        <taxon>Bacillariophyceae</taxon>
        <taxon>Bacillariophycidae</taxon>
        <taxon>Bacillariales</taxon>
        <taxon>Bacillariaceae</taxon>
        <taxon>Cylindrotheca</taxon>
    </lineage>
</organism>
<protein>
    <recommendedName>
        <fullName evidence="4">HMG box domain-containing protein</fullName>
    </recommendedName>
</protein>
<dbReference type="InterPro" id="IPR009071">
    <property type="entry name" value="HMG_box_dom"/>
</dbReference>
<sequence>MSSMGEQKMESQANTANTDVASTMMGGVTQQVESSNTDGVQKKKRKPRKPPAVAWKKPKGMPKRPLSAYNLFFKVQREAIMSARANDKSEAALKRSKKETVGIGFANLARTIGDKWQSLDDADKSEYMEQAAKEKARYKQEMVVWRKKQKDEKERQANMPPATVAVAGNFHGGAIPAPQPSSQQSSMVGMMGRSFYDDSRIHPALWQAGAGGLQNRLQHHQTNGLLFGMQQPHQQSPMMHSYLQELADNTLLQRQQQQLQELQTRQLFLAGAFDPSPRPHNPFGDAATASYPETWFELPSAQQHHQHQQQLPPRQPLAVEGESNQQRLAPHNDGELQKLQLLQDQHLQELQGGGHLQGVDLDMLKEQGDLKKLSESAMLLKQSSTEAPPTTLSRGSAAAGGGNDNTQSLHTLASKLDNDTISFLTEFRFNNGNANNGIIINNSGTSGSSQQATTANFEDPRTKHHQMRNNN</sequence>
<evidence type="ECO:0000313" key="6">
    <source>
        <dbReference type="Proteomes" id="UP001295423"/>
    </source>
</evidence>
<evidence type="ECO:0000256" key="2">
    <source>
        <dbReference type="PROSITE-ProRule" id="PRU00267"/>
    </source>
</evidence>
<keyword evidence="2" id="KW-0539">Nucleus</keyword>
<dbReference type="GO" id="GO:0005634">
    <property type="term" value="C:nucleus"/>
    <property type="evidence" value="ECO:0007669"/>
    <property type="project" value="UniProtKB-UniRule"/>
</dbReference>
<feature type="compositionally biased region" description="Polar residues" evidence="3">
    <location>
        <begin position="381"/>
        <end position="394"/>
    </location>
</feature>
<dbReference type="GO" id="GO:0003677">
    <property type="term" value="F:DNA binding"/>
    <property type="evidence" value="ECO:0007669"/>
    <property type="project" value="UniProtKB-UniRule"/>
</dbReference>
<dbReference type="InterPro" id="IPR050342">
    <property type="entry name" value="HMGB"/>
</dbReference>
<dbReference type="AlphaFoldDB" id="A0AAD2FGZ9"/>
<dbReference type="SUPFAM" id="SSF47095">
    <property type="entry name" value="HMG-box"/>
    <property type="match status" value="1"/>
</dbReference>
<dbReference type="Proteomes" id="UP001295423">
    <property type="component" value="Unassembled WGS sequence"/>
</dbReference>
<evidence type="ECO:0000259" key="4">
    <source>
        <dbReference type="PROSITE" id="PS50118"/>
    </source>
</evidence>
<gene>
    <name evidence="5" type="ORF">CYCCA115_LOCUS5736</name>
</gene>
<accession>A0AAD2FGZ9</accession>
<proteinExistence type="predicted"/>
<feature type="region of interest" description="Disordered" evidence="3">
    <location>
        <begin position="1"/>
        <end position="62"/>
    </location>
</feature>
<keyword evidence="6" id="KW-1185">Reference proteome</keyword>
<dbReference type="PANTHER" id="PTHR48112">
    <property type="entry name" value="HIGH MOBILITY GROUP PROTEIN DSP1"/>
    <property type="match status" value="1"/>
</dbReference>
<feature type="DNA-binding region" description="HMG box" evidence="2">
    <location>
        <begin position="62"/>
        <end position="146"/>
    </location>
</feature>
<feature type="region of interest" description="Disordered" evidence="3">
    <location>
        <begin position="381"/>
        <end position="406"/>
    </location>
</feature>
<dbReference type="EMBL" id="CAKOGP040000668">
    <property type="protein sequence ID" value="CAJ1937622.1"/>
    <property type="molecule type" value="Genomic_DNA"/>
</dbReference>
<keyword evidence="1 2" id="KW-0238">DNA-binding</keyword>
<dbReference type="InterPro" id="IPR036910">
    <property type="entry name" value="HMG_box_dom_sf"/>
</dbReference>
<feature type="compositionally biased region" description="Polar residues" evidence="3">
    <location>
        <begin position="1"/>
        <end position="21"/>
    </location>
</feature>
<dbReference type="PROSITE" id="PS50118">
    <property type="entry name" value="HMG_BOX_2"/>
    <property type="match status" value="1"/>
</dbReference>
<feature type="domain" description="HMG box" evidence="4">
    <location>
        <begin position="62"/>
        <end position="146"/>
    </location>
</feature>
<feature type="compositionally biased region" description="Low complexity" evidence="3">
    <location>
        <begin position="440"/>
        <end position="456"/>
    </location>
</feature>
<evidence type="ECO:0000313" key="5">
    <source>
        <dbReference type="EMBL" id="CAJ1937622.1"/>
    </source>
</evidence>
<comment type="caution">
    <text evidence="5">The sequence shown here is derived from an EMBL/GenBank/DDBJ whole genome shotgun (WGS) entry which is preliminary data.</text>
</comment>
<feature type="compositionally biased region" description="Polar residues" evidence="3">
    <location>
        <begin position="28"/>
        <end position="39"/>
    </location>
</feature>
<evidence type="ECO:0000256" key="3">
    <source>
        <dbReference type="SAM" id="MobiDB-lite"/>
    </source>
</evidence>
<dbReference type="Pfam" id="PF09011">
    <property type="entry name" value="HMG_box_2"/>
    <property type="match status" value="1"/>
</dbReference>
<evidence type="ECO:0000256" key="1">
    <source>
        <dbReference type="ARBA" id="ARBA00023125"/>
    </source>
</evidence>
<dbReference type="Gene3D" id="1.10.30.10">
    <property type="entry name" value="High mobility group box domain"/>
    <property type="match status" value="1"/>
</dbReference>
<feature type="region of interest" description="Disordered" evidence="3">
    <location>
        <begin position="440"/>
        <end position="471"/>
    </location>
</feature>
<dbReference type="PANTHER" id="PTHR48112:SF22">
    <property type="entry name" value="MITOCHONDRIAL TRANSCRIPTION FACTOR A, ISOFORM B"/>
    <property type="match status" value="1"/>
</dbReference>
<dbReference type="SMART" id="SM00398">
    <property type="entry name" value="HMG"/>
    <property type="match status" value="1"/>
</dbReference>
<reference evidence="5" key="1">
    <citation type="submission" date="2023-08" db="EMBL/GenBank/DDBJ databases">
        <authorList>
            <person name="Audoor S."/>
            <person name="Bilcke G."/>
        </authorList>
    </citation>
    <scope>NUCLEOTIDE SEQUENCE</scope>
</reference>